<sequence>MIAAGHAVSVSSCVAASLITQPCIAPPTSKAAPMSRKTGSSLRSCQGRGGSEACGRDMRSSRSRVMPAICGSCSTWDCRLPSRVFGLTRSRIQRSRYGCAVLHRSSSGYS</sequence>
<evidence type="ECO:0000313" key="2">
    <source>
        <dbReference type="EMBL" id="RMM10135.1"/>
    </source>
</evidence>
<protein>
    <submittedName>
        <fullName evidence="2">Uncharacterized protein</fullName>
    </submittedName>
</protein>
<dbReference type="Proteomes" id="UP000282378">
    <property type="component" value="Unassembled WGS sequence"/>
</dbReference>
<comment type="caution">
    <text evidence="2">The sequence shown here is derived from an EMBL/GenBank/DDBJ whole genome shotgun (WGS) entry which is preliminary data.</text>
</comment>
<feature type="region of interest" description="Disordered" evidence="1">
    <location>
        <begin position="27"/>
        <end position="57"/>
    </location>
</feature>
<gene>
    <name evidence="2" type="ORF">APX70_06607</name>
</gene>
<evidence type="ECO:0000313" key="3">
    <source>
        <dbReference type="Proteomes" id="UP000282378"/>
    </source>
</evidence>
<evidence type="ECO:0000256" key="1">
    <source>
        <dbReference type="SAM" id="MobiDB-lite"/>
    </source>
</evidence>
<dbReference type="EMBL" id="RBNL01000063">
    <property type="protein sequence ID" value="RMM10135.1"/>
    <property type="molecule type" value="Genomic_DNA"/>
</dbReference>
<name>A0A3M3BC35_PSEYM</name>
<accession>A0A3M3BC35</accession>
<organism evidence="2 3">
    <name type="scientific">Pseudomonas syringae pv. maculicola</name>
    <dbReference type="NCBI Taxonomy" id="59511"/>
    <lineage>
        <taxon>Bacteria</taxon>
        <taxon>Pseudomonadati</taxon>
        <taxon>Pseudomonadota</taxon>
        <taxon>Gammaproteobacteria</taxon>
        <taxon>Pseudomonadales</taxon>
        <taxon>Pseudomonadaceae</taxon>
        <taxon>Pseudomonas</taxon>
    </lineage>
</organism>
<proteinExistence type="predicted"/>
<reference evidence="2 3" key="1">
    <citation type="submission" date="2018-08" db="EMBL/GenBank/DDBJ databases">
        <title>Recombination of ecologically and evolutionarily significant loci maintains genetic cohesion in the Pseudomonas syringae species complex.</title>
        <authorList>
            <person name="Dillon M."/>
            <person name="Thakur S."/>
            <person name="Almeida R.N.D."/>
            <person name="Weir B.S."/>
            <person name="Guttman D.S."/>
        </authorList>
    </citation>
    <scope>NUCLEOTIDE SEQUENCE [LARGE SCALE GENOMIC DNA]</scope>
    <source>
        <strain evidence="2 3">88_10</strain>
    </source>
</reference>
<dbReference type="AlphaFoldDB" id="A0A3M3BC35"/>